<dbReference type="InterPro" id="IPR020084">
    <property type="entry name" value="NUDIX_hydrolase_CS"/>
</dbReference>
<proteinExistence type="predicted"/>
<dbReference type="GO" id="GO:0005829">
    <property type="term" value="C:cytosol"/>
    <property type="evidence" value="ECO:0007669"/>
    <property type="project" value="TreeGrafter"/>
</dbReference>
<dbReference type="Pfam" id="PF00293">
    <property type="entry name" value="NUDIX"/>
    <property type="match status" value="1"/>
</dbReference>
<name>A0A2M8KTD0_9BACT</name>
<organism evidence="4 5">
    <name type="scientific">Candidatus Roizmanbacteria bacterium CG10_big_fil_rev_8_21_14_0_10_39_6</name>
    <dbReference type="NCBI Taxonomy" id="1974853"/>
    <lineage>
        <taxon>Bacteria</taxon>
        <taxon>Candidatus Roizmaniibacteriota</taxon>
    </lineage>
</organism>
<dbReference type="PANTHER" id="PTHR11839:SF18">
    <property type="entry name" value="NUDIX HYDROLASE DOMAIN-CONTAINING PROTEIN"/>
    <property type="match status" value="1"/>
</dbReference>
<dbReference type="AlphaFoldDB" id="A0A2M8KTD0"/>
<evidence type="ECO:0000313" key="4">
    <source>
        <dbReference type="EMBL" id="PJE63175.1"/>
    </source>
</evidence>
<protein>
    <submittedName>
        <fullName evidence="4">NUDIX hydrolase</fullName>
    </submittedName>
</protein>
<accession>A0A2M8KTD0</accession>
<evidence type="ECO:0000313" key="5">
    <source>
        <dbReference type="Proteomes" id="UP000229554"/>
    </source>
</evidence>
<gene>
    <name evidence="4" type="ORF">COU88_00955</name>
</gene>
<dbReference type="EMBL" id="PFED01000041">
    <property type="protein sequence ID" value="PJE63175.1"/>
    <property type="molecule type" value="Genomic_DNA"/>
</dbReference>
<reference evidence="5" key="1">
    <citation type="submission" date="2017-09" db="EMBL/GenBank/DDBJ databases">
        <title>Depth-based differentiation of microbial function through sediment-hosted aquifers and enrichment of novel symbionts in the deep terrestrial subsurface.</title>
        <authorList>
            <person name="Probst A.J."/>
            <person name="Ladd B."/>
            <person name="Jarett J.K."/>
            <person name="Geller-Mcgrath D.E."/>
            <person name="Sieber C.M.K."/>
            <person name="Emerson J.B."/>
            <person name="Anantharaman K."/>
            <person name="Thomas B.C."/>
            <person name="Malmstrom R."/>
            <person name="Stieglmeier M."/>
            <person name="Klingl A."/>
            <person name="Woyke T."/>
            <person name="Ryan C.M."/>
            <person name="Banfield J.F."/>
        </authorList>
    </citation>
    <scope>NUCLEOTIDE SEQUENCE [LARGE SCALE GENOMIC DNA]</scope>
</reference>
<dbReference type="PANTHER" id="PTHR11839">
    <property type="entry name" value="UDP/ADP-SUGAR PYROPHOSPHATASE"/>
    <property type="match status" value="1"/>
</dbReference>
<dbReference type="Proteomes" id="UP000229554">
    <property type="component" value="Unassembled WGS sequence"/>
</dbReference>
<dbReference type="PROSITE" id="PS00893">
    <property type="entry name" value="NUDIX_BOX"/>
    <property type="match status" value="1"/>
</dbReference>
<dbReference type="CDD" id="cd03424">
    <property type="entry name" value="NUDIX_ADPRase_Nudt5_UGPPase_Nudt14"/>
    <property type="match status" value="1"/>
</dbReference>
<comment type="cofactor">
    <cofactor evidence="1">
        <name>Mg(2+)</name>
        <dbReference type="ChEBI" id="CHEBI:18420"/>
    </cofactor>
</comment>
<dbReference type="Gene3D" id="3.90.79.10">
    <property type="entry name" value="Nucleoside Triphosphate Pyrophosphohydrolase"/>
    <property type="match status" value="1"/>
</dbReference>
<dbReference type="InterPro" id="IPR015797">
    <property type="entry name" value="NUDIX_hydrolase-like_dom_sf"/>
</dbReference>
<sequence length="181" mass="19614">MYKKGSWTIKDSKVVYENPWIKVIEDSVIRPDGKDGIYATVEIAPGVSVLPITNSNEVILLNNYQYALGRESVTAAGGSIDKNETPEEAVNRELKEETGLTATKLTAVGSMDALTSGIIASPNYMYLAEDLSEGEIELDGTEDITLFKIPLQEAVKKVMDGEITHPVTALLILKASLILGN</sequence>
<dbReference type="GO" id="GO:0016787">
    <property type="term" value="F:hydrolase activity"/>
    <property type="evidence" value="ECO:0007669"/>
    <property type="project" value="UniProtKB-KW"/>
</dbReference>
<feature type="domain" description="Nudix hydrolase" evidence="3">
    <location>
        <begin position="42"/>
        <end position="171"/>
    </location>
</feature>
<dbReference type="InterPro" id="IPR000086">
    <property type="entry name" value="NUDIX_hydrolase_dom"/>
</dbReference>
<dbReference type="SUPFAM" id="SSF55811">
    <property type="entry name" value="Nudix"/>
    <property type="match status" value="1"/>
</dbReference>
<evidence type="ECO:0000256" key="2">
    <source>
        <dbReference type="ARBA" id="ARBA00022801"/>
    </source>
</evidence>
<dbReference type="GO" id="GO:0006753">
    <property type="term" value="P:nucleoside phosphate metabolic process"/>
    <property type="evidence" value="ECO:0007669"/>
    <property type="project" value="TreeGrafter"/>
</dbReference>
<comment type="caution">
    <text evidence="4">The sequence shown here is derived from an EMBL/GenBank/DDBJ whole genome shotgun (WGS) entry which is preliminary data.</text>
</comment>
<dbReference type="PROSITE" id="PS51462">
    <property type="entry name" value="NUDIX"/>
    <property type="match status" value="1"/>
</dbReference>
<keyword evidence="2 4" id="KW-0378">Hydrolase</keyword>
<dbReference type="GO" id="GO:0019693">
    <property type="term" value="P:ribose phosphate metabolic process"/>
    <property type="evidence" value="ECO:0007669"/>
    <property type="project" value="TreeGrafter"/>
</dbReference>
<evidence type="ECO:0000256" key="1">
    <source>
        <dbReference type="ARBA" id="ARBA00001946"/>
    </source>
</evidence>
<evidence type="ECO:0000259" key="3">
    <source>
        <dbReference type="PROSITE" id="PS51462"/>
    </source>
</evidence>